<evidence type="ECO:0000256" key="5">
    <source>
        <dbReference type="PROSITE-ProRule" id="PRU00182"/>
    </source>
</evidence>
<evidence type="ECO:0000256" key="2">
    <source>
        <dbReference type="ARBA" id="ARBA00010876"/>
    </source>
</evidence>
<dbReference type="RefSeq" id="WP_330386658.1">
    <property type="nucleotide sequence ID" value="NZ_CAUWDX010000018.1"/>
</dbReference>
<dbReference type="InterPro" id="IPR006145">
    <property type="entry name" value="PsdUridine_synth_RsuA/RluA"/>
</dbReference>
<dbReference type="Pfam" id="PF00849">
    <property type="entry name" value="PseudoU_synth_2"/>
    <property type="match status" value="1"/>
</dbReference>
<comment type="function">
    <text evidence="6">Responsible for synthesis of pseudouridine from uracil.</text>
</comment>
<dbReference type="InterPro" id="IPR020103">
    <property type="entry name" value="PsdUridine_synth_cat_dom_sf"/>
</dbReference>
<evidence type="ECO:0000259" key="7">
    <source>
        <dbReference type="Pfam" id="PF00849"/>
    </source>
</evidence>
<dbReference type="Proteomes" id="UP000199512">
    <property type="component" value="Unassembled WGS sequence"/>
</dbReference>
<name>A0A1H8FRB9_9FIRM</name>
<evidence type="ECO:0000313" key="9">
    <source>
        <dbReference type="Proteomes" id="UP000199512"/>
    </source>
</evidence>
<keyword evidence="5" id="KW-0694">RNA-binding</keyword>
<dbReference type="GO" id="GO:0140098">
    <property type="term" value="F:catalytic activity, acting on RNA"/>
    <property type="evidence" value="ECO:0007669"/>
    <property type="project" value="UniProtKB-ARBA"/>
</dbReference>
<dbReference type="InterPro" id="IPR050188">
    <property type="entry name" value="RluA_PseudoU_synthase"/>
</dbReference>
<accession>A0A1H8FRB9</accession>
<organism evidence="8 9">
    <name type="scientific">Peptostreptococcus russellii</name>
    <dbReference type="NCBI Taxonomy" id="215200"/>
    <lineage>
        <taxon>Bacteria</taxon>
        <taxon>Bacillati</taxon>
        <taxon>Bacillota</taxon>
        <taxon>Clostridia</taxon>
        <taxon>Peptostreptococcales</taxon>
        <taxon>Peptostreptococcaceae</taxon>
        <taxon>Peptostreptococcus</taxon>
    </lineage>
</organism>
<dbReference type="Gene3D" id="3.30.2350.10">
    <property type="entry name" value="Pseudouridine synthase"/>
    <property type="match status" value="1"/>
</dbReference>
<dbReference type="PROSITE" id="PS50889">
    <property type="entry name" value="S4"/>
    <property type="match status" value="1"/>
</dbReference>
<dbReference type="GO" id="GO:0003723">
    <property type="term" value="F:RNA binding"/>
    <property type="evidence" value="ECO:0007669"/>
    <property type="project" value="UniProtKB-KW"/>
</dbReference>
<feature type="domain" description="Pseudouridine synthase RsuA/RluA-like" evidence="7">
    <location>
        <begin position="92"/>
        <end position="242"/>
    </location>
</feature>
<sequence>MFIEGKQEWNKFMIEVEEEMKLKDFLLDVMEFSTRSVSKMKREKLLFVNGEFQKPSITIKKGDIIEIPIDEEMSDFLSQDLGVELLYEDFDILLMNKPAFMVVHPTKSHFDGTLANHVINYIEKSKESYKIRFVNRLDMNTSGIVVLAKNAYAHHILSKDMGDNLVKKEYIAIVDGVMEDDEGTIDLPIMRESMESILRVVDEKGQRSITHYRVIERMNNATVVGLLLETGRTHQIRVHLSSIGHGIIGDELYGKVDESLINRQALHACKISFNQPRMKNRIEIKSQLPDDMKLLIEKLGGKSIDY</sequence>
<evidence type="ECO:0000256" key="6">
    <source>
        <dbReference type="RuleBase" id="RU362028"/>
    </source>
</evidence>
<evidence type="ECO:0000313" key="8">
    <source>
        <dbReference type="EMBL" id="SEN34283.1"/>
    </source>
</evidence>
<dbReference type="PANTHER" id="PTHR21600">
    <property type="entry name" value="MITOCHONDRIAL RNA PSEUDOURIDINE SYNTHASE"/>
    <property type="match status" value="1"/>
</dbReference>
<dbReference type="GO" id="GO:0009982">
    <property type="term" value="F:pseudouridine synthase activity"/>
    <property type="evidence" value="ECO:0007669"/>
    <property type="project" value="InterPro"/>
</dbReference>
<proteinExistence type="inferred from homology"/>
<comment type="catalytic activity">
    <reaction evidence="1 6">
        <text>a uridine in RNA = a pseudouridine in RNA</text>
        <dbReference type="Rhea" id="RHEA:48348"/>
        <dbReference type="Rhea" id="RHEA-COMP:12068"/>
        <dbReference type="Rhea" id="RHEA-COMP:12069"/>
        <dbReference type="ChEBI" id="CHEBI:65314"/>
        <dbReference type="ChEBI" id="CHEBI:65315"/>
    </reaction>
</comment>
<protein>
    <recommendedName>
        <fullName evidence="6">Pseudouridine synthase</fullName>
        <ecNumber evidence="6">5.4.99.-</ecNumber>
    </recommendedName>
</protein>
<evidence type="ECO:0000256" key="1">
    <source>
        <dbReference type="ARBA" id="ARBA00000073"/>
    </source>
</evidence>
<keyword evidence="3 6" id="KW-0413">Isomerase</keyword>
<dbReference type="NCBIfam" id="TIGR00005">
    <property type="entry name" value="rluA_subfam"/>
    <property type="match status" value="1"/>
</dbReference>
<dbReference type="EC" id="5.4.99.-" evidence="6"/>
<dbReference type="SUPFAM" id="SSF55120">
    <property type="entry name" value="Pseudouridine synthase"/>
    <property type="match status" value="1"/>
</dbReference>
<dbReference type="PANTHER" id="PTHR21600:SF44">
    <property type="entry name" value="RIBOSOMAL LARGE SUBUNIT PSEUDOURIDINE SYNTHASE D"/>
    <property type="match status" value="1"/>
</dbReference>
<dbReference type="InterPro" id="IPR006224">
    <property type="entry name" value="PsdUridine_synth_RluA-like_CS"/>
</dbReference>
<dbReference type="SUPFAM" id="SSF55174">
    <property type="entry name" value="Alpha-L RNA-binding motif"/>
    <property type="match status" value="1"/>
</dbReference>
<gene>
    <name evidence="8" type="ORF">SAMN05216454_102219</name>
</gene>
<evidence type="ECO:0000256" key="3">
    <source>
        <dbReference type="ARBA" id="ARBA00023235"/>
    </source>
</evidence>
<dbReference type="AlphaFoldDB" id="A0A1H8FRB9"/>
<comment type="similarity">
    <text evidence="2 6">Belongs to the pseudouridine synthase RluA family.</text>
</comment>
<evidence type="ECO:0000256" key="4">
    <source>
        <dbReference type="PIRSR" id="PIRSR606225-1"/>
    </source>
</evidence>
<feature type="active site" evidence="4">
    <location>
        <position position="138"/>
    </location>
</feature>
<dbReference type="STRING" id="215200.SAMN05216454_102219"/>
<dbReference type="CDD" id="cd02869">
    <property type="entry name" value="PseudoU_synth_RluA_like"/>
    <property type="match status" value="1"/>
</dbReference>
<dbReference type="InterPro" id="IPR006225">
    <property type="entry name" value="PsdUridine_synth_RluC/D"/>
</dbReference>
<dbReference type="GO" id="GO:0000455">
    <property type="term" value="P:enzyme-directed rRNA pseudouridine synthesis"/>
    <property type="evidence" value="ECO:0007669"/>
    <property type="project" value="TreeGrafter"/>
</dbReference>
<keyword evidence="9" id="KW-1185">Reference proteome</keyword>
<dbReference type="PROSITE" id="PS01129">
    <property type="entry name" value="PSI_RLU"/>
    <property type="match status" value="1"/>
</dbReference>
<dbReference type="EMBL" id="FODF01000002">
    <property type="protein sequence ID" value="SEN34283.1"/>
    <property type="molecule type" value="Genomic_DNA"/>
</dbReference>
<reference evidence="8 9" key="1">
    <citation type="submission" date="2016-10" db="EMBL/GenBank/DDBJ databases">
        <authorList>
            <person name="de Groot N.N."/>
        </authorList>
    </citation>
    <scope>NUCLEOTIDE SEQUENCE [LARGE SCALE GENOMIC DNA]</scope>
    <source>
        <strain evidence="8 9">Calf135</strain>
    </source>
</reference>